<reference evidence="2" key="1">
    <citation type="journal article" date="2021" name="Microorganisms">
        <title>The Ever-Expanding Pseudomonas Genus: Description of 43 New Species and Partition of the Pseudomonas putida Group.</title>
        <authorList>
            <person name="Girard L."/>
            <person name="Lood C."/>
            <person name="Hofte M."/>
            <person name="Vandamme P."/>
            <person name="Rokni-Zadeh H."/>
            <person name="van Noort V."/>
            <person name="Lavigne R."/>
            <person name="De Mot R."/>
        </authorList>
    </citation>
    <scope>NUCLEOTIDE SEQUENCE</scope>
    <source>
        <strain evidence="2">COW40</strain>
    </source>
</reference>
<dbReference type="Proteomes" id="UP001046350">
    <property type="component" value="Chromosome"/>
</dbReference>
<dbReference type="RefSeq" id="WP_217839093.1">
    <property type="nucleotide sequence ID" value="NZ_CP077076.1"/>
</dbReference>
<dbReference type="Pfam" id="PF12802">
    <property type="entry name" value="MarR_2"/>
    <property type="match status" value="1"/>
</dbReference>
<accession>A0ABX8MZB7</accession>
<protein>
    <submittedName>
        <fullName evidence="2">MarR family winged helix-turn-helix transcriptional regulator</fullName>
    </submittedName>
</protein>
<gene>
    <name evidence="2" type="ORF">KSS94_16120</name>
</gene>
<evidence type="ECO:0000313" key="2">
    <source>
        <dbReference type="EMBL" id="QXH49475.1"/>
    </source>
</evidence>
<name>A0ABX8MZB7_9PSED</name>
<proteinExistence type="predicted"/>
<organism evidence="2 3">
    <name type="scientific">Pseudomonas fakonensis</name>
    <dbReference type="NCBI Taxonomy" id="2842355"/>
    <lineage>
        <taxon>Bacteria</taxon>
        <taxon>Pseudomonadati</taxon>
        <taxon>Pseudomonadota</taxon>
        <taxon>Gammaproteobacteria</taxon>
        <taxon>Pseudomonadales</taxon>
        <taxon>Pseudomonadaceae</taxon>
        <taxon>Pseudomonas</taxon>
    </lineage>
</organism>
<dbReference type="PANTHER" id="PTHR33164:SF57">
    <property type="entry name" value="MARR-FAMILY TRANSCRIPTIONAL REGULATOR"/>
    <property type="match status" value="1"/>
</dbReference>
<dbReference type="InterPro" id="IPR039422">
    <property type="entry name" value="MarR/SlyA-like"/>
</dbReference>
<dbReference type="PANTHER" id="PTHR33164">
    <property type="entry name" value="TRANSCRIPTIONAL REGULATOR, MARR FAMILY"/>
    <property type="match status" value="1"/>
</dbReference>
<dbReference type="InterPro" id="IPR000835">
    <property type="entry name" value="HTH_MarR-typ"/>
</dbReference>
<feature type="domain" description="HTH marR-type" evidence="1">
    <location>
        <begin position="40"/>
        <end position="89"/>
    </location>
</feature>
<keyword evidence="3" id="KW-1185">Reference proteome</keyword>
<sequence length="163" mass="18019">MNTRNTPGLGELLRYVSELVEHGAEEHYRQMQLNYRARYTPVLRALHSGAQTISEVTACTHLTQGAISQTVGHMQADGVVTRQRGEDGRQSLIRLTPHGEGLLCKLQAHWQATFAAIEQLEQEIGHPLRQVLEHAASALEQQGFSQRLSAVKLACAAEEVVSE</sequence>
<dbReference type="EMBL" id="CP077076">
    <property type="protein sequence ID" value="QXH49475.1"/>
    <property type="molecule type" value="Genomic_DNA"/>
</dbReference>
<evidence type="ECO:0000313" key="3">
    <source>
        <dbReference type="Proteomes" id="UP001046350"/>
    </source>
</evidence>
<evidence type="ECO:0000259" key="1">
    <source>
        <dbReference type="Pfam" id="PF12802"/>
    </source>
</evidence>